<protein>
    <submittedName>
        <fullName evidence="1">Tautomerase family protein</fullName>
    </submittedName>
</protein>
<comment type="caution">
    <text evidence="1">The sequence shown here is derived from an EMBL/GenBank/DDBJ whole genome shotgun (WGS) entry which is preliminary data.</text>
</comment>
<dbReference type="InterPro" id="IPR014347">
    <property type="entry name" value="Tautomerase/MIF_sf"/>
</dbReference>
<gene>
    <name evidence="1" type="ORF">DDQ50_04575</name>
</gene>
<reference evidence="1 2" key="1">
    <citation type="submission" date="2018-05" db="EMBL/GenBank/DDBJ databases">
        <title>Amnibacterium sp. M8JJ-5, whole genome shotgun sequence.</title>
        <authorList>
            <person name="Tuo L."/>
        </authorList>
    </citation>
    <scope>NUCLEOTIDE SEQUENCE [LARGE SCALE GENOMIC DNA]</scope>
    <source>
        <strain evidence="1 2">M8JJ-5</strain>
    </source>
</reference>
<evidence type="ECO:0000313" key="2">
    <source>
        <dbReference type="Proteomes" id="UP000244893"/>
    </source>
</evidence>
<dbReference type="RefSeq" id="WP_116755492.1">
    <property type="nucleotide sequence ID" value="NZ_JBHUEX010000001.1"/>
</dbReference>
<dbReference type="PANTHER" id="PTHR38460">
    <property type="entry name" value="TAUTOMERASE YOLI-RELATED"/>
    <property type="match status" value="1"/>
</dbReference>
<dbReference type="Gene3D" id="3.30.429.10">
    <property type="entry name" value="Macrophage Migration Inhibitory Factor"/>
    <property type="match status" value="1"/>
</dbReference>
<dbReference type="EMBL" id="QEOP01000001">
    <property type="protein sequence ID" value="PVZ95758.1"/>
    <property type="molecule type" value="Genomic_DNA"/>
</dbReference>
<keyword evidence="2" id="KW-1185">Reference proteome</keyword>
<sequence length="118" mass="13610">MPLIQIDLDEDVYENLHEQISAEVHQAQIDVLKVPADDLFQIFRTHKPGQLKFDPTYNNVERRSLVLIRITMVHLYSVATKRALFEAIAARLDAIGVRHEDLLISVVENHFEDWYAGA</sequence>
<name>A0A2V1HT57_9MICO</name>
<accession>A0A2V1HT57</accession>
<dbReference type="Proteomes" id="UP000244893">
    <property type="component" value="Unassembled WGS sequence"/>
</dbReference>
<organism evidence="1 2">
    <name type="scientific">Amnibacterium flavum</name>
    <dbReference type="NCBI Taxonomy" id="2173173"/>
    <lineage>
        <taxon>Bacteria</taxon>
        <taxon>Bacillati</taxon>
        <taxon>Actinomycetota</taxon>
        <taxon>Actinomycetes</taxon>
        <taxon>Micrococcales</taxon>
        <taxon>Microbacteriaceae</taxon>
        <taxon>Amnibacterium</taxon>
    </lineage>
</organism>
<dbReference type="SUPFAM" id="SSF55331">
    <property type="entry name" value="Tautomerase/MIF"/>
    <property type="match status" value="1"/>
</dbReference>
<evidence type="ECO:0000313" key="1">
    <source>
        <dbReference type="EMBL" id="PVZ95758.1"/>
    </source>
</evidence>
<dbReference type="OrthoDB" id="9804765at2"/>
<dbReference type="InterPro" id="IPR037479">
    <property type="entry name" value="Tauto_MSAD"/>
</dbReference>
<dbReference type="AlphaFoldDB" id="A0A2V1HT57"/>
<proteinExistence type="predicted"/>
<dbReference type="Pfam" id="PF14552">
    <property type="entry name" value="Tautomerase_2"/>
    <property type="match status" value="1"/>
</dbReference>
<dbReference type="PANTHER" id="PTHR38460:SF1">
    <property type="entry name" value="TAUTOMERASE YOLI-RELATED"/>
    <property type="match status" value="1"/>
</dbReference>